<evidence type="ECO:0000256" key="11">
    <source>
        <dbReference type="SAM" id="Phobius"/>
    </source>
</evidence>
<evidence type="ECO:0000313" key="12">
    <source>
        <dbReference type="EMBL" id="MBT0724978.1"/>
    </source>
</evidence>
<comment type="caution">
    <text evidence="12">The sequence shown here is derived from an EMBL/GenBank/DDBJ whole genome shotgun (WGS) entry which is preliminary data.</text>
</comment>
<evidence type="ECO:0000256" key="5">
    <source>
        <dbReference type="ARBA" id="ARBA00022692"/>
    </source>
</evidence>
<feature type="transmembrane region" description="Helical" evidence="11">
    <location>
        <begin position="76"/>
        <end position="96"/>
    </location>
</feature>
<evidence type="ECO:0000256" key="1">
    <source>
        <dbReference type="ARBA" id="ARBA00004141"/>
    </source>
</evidence>
<comment type="subcellular location">
    <subcellularLocation>
        <location evidence="1">Membrane</location>
        <topology evidence="1">Multi-pass membrane protein</topology>
    </subcellularLocation>
</comment>
<gene>
    <name evidence="12" type="ORF">HH682_11210</name>
</gene>
<keyword evidence="8 11" id="KW-0472">Membrane</keyword>
<evidence type="ECO:0000256" key="2">
    <source>
        <dbReference type="ARBA" id="ARBA00008208"/>
    </source>
</evidence>
<sequence length="97" mass="10849">MVNGVTVVWQRYLWKRPLIVLLAGLLTGCTLSPAIPVFGATFPAWLFCSVAGAFLLIPTHLLLARRGWLRPFSPLVISYLALMFIYAAIIWLLLFMG</sequence>
<dbReference type="EMBL" id="JABBFR010000014">
    <property type="protein sequence ID" value="MBT0724978.1"/>
    <property type="molecule type" value="Genomic_DNA"/>
</dbReference>
<keyword evidence="4" id="KW-1003">Cell membrane</keyword>
<keyword evidence="7 11" id="KW-1133">Transmembrane helix</keyword>
<keyword evidence="13" id="KW-1185">Reference proteome</keyword>
<evidence type="ECO:0000256" key="9">
    <source>
        <dbReference type="ARBA" id="ARBA00023139"/>
    </source>
</evidence>
<feature type="transmembrane region" description="Helical" evidence="11">
    <location>
        <begin position="44"/>
        <end position="64"/>
    </location>
</feature>
<evidence type="ECO:0000256" key="7">
    <source>
        <dbReference type="ARBA" id="ARBA00022989"/>
    </source>
</evidence>
<organism evidence="12 13">
    <name type="scientific">Rosenbergiella gaditana</name>
    <dbReference type="NCBI Taxonomy" id="2726987"/>
    <lineage>
        <taxon>Bacteria</taxon>
        <taxon>Pseudomonadati</taxon>
        <taxon>Pseudomonadota</taxon>
        <taxon>Gammaproteobacteria</taxon>
        <taxon>Enterobacterales</taxon>
        <taxon>Erwiniaceae</taxon>
        <taxon>Rosenbergiella</taxon>
    </lineage>
</organism>
<reference evidence="12 13" key="1">
    <citation type="submission" date="2020-04" db="EMBL/GenBank/DDBJ databases">
        <title>Genome sequencing of Rosenbergiella species.</title>
        <authorList>
            <person name="Alvarez-Perez S."/>
            <person name="Lievens B."/>
        </authorList>
    </citation>
    <scope>NUCLEOTIDE SEQUENCE [LARGE SCALE GENOMIC DNA]</scope>
    <source>
        <strain evidence="12 13">S61</strain>
    </source>
</reference>
<keyword evidence="9" id="KW-0564">Palmitate</keyword>
<name>A0ABS5T1V1_9GAMM</name>
<evidence type="ECO:0000256" key="6">
    <source>
        <dbReference type="ARBA" id="ARBA00022729"/>
    </source>
</evidence>
<keyword evidence="6" id="KW-0732">Signal</keyword>
<protein>
    <recommendedName>
        <fullName evidence="3">Uncharacterized protein YtcA</fullName>
    </recommendedName>
</protein>
<proteinExistence type="inferred from homology"/>
<keyword evidence="5 11" id="KW-0812">Transmembrane</keyword>
<evidence type="ECO:0000313" key="13">
    <source>
        <dbReference type="Proteomes" id="UP000790096"/>
    </source>
</evidence>
<dbReference type="Pfam" id="PF17090">
    <property type="entry name" value="Ytca"/>
    <property type="match status" value="1"/>
</dbReference>
<evidence type="ECO:0000256" key="10">
    <source>
        <dbReference type="ARBA" id="ARBA00023288"/>
    </source>
</evidence>
<accession>A0ABS5T1V1</accession>
<evidence type="ECO:0000256" key="4">
    <source>
        <dbReference type="ARBA" id="ARBA00022475"/>
    </source>
</evidence>
<dbReference type="InterPro" id="IPR031381">
    <property type="entry name" value="YtcA"/>
</dbReference>
<evidence type="ECO:0000256" key="3">
    <source>
        <dbReference type="ARBA" id="ARBA00021237"/>
    </source>
</evidence>
<comment type="similarity">
    <text evidence="2">Belongs to the YtcA family.</text>
</comment>
<keyword evidence="10" id="KW-0449">Lipoprotein</keyword>
<dbReference type="Proteomes" id="UP000790096">
    <property type="component" value="Unassembled WGS sequence"/>
</dbReference>
<evidence type="ECO:0000256" key="8">
    <source>
        <dbReference type="ARBA" id="ARBA00023136"/>
    </source>
</evidence>